<sequence>MKKSHNPLEEFPKEQVRSAIQSGIALAKEHKDAPRFKTNNWNWKRKSIYALCSVAAIFVILVGSSQFSPTLASHLSQIPIIGSVFGDSDLIGLQQAQKSGLTSEIGETQTVNGISVTLDEILYDQNNISIGLVIESEKELNELYFGAGMDFMINGKHSGSSGSYGEEIISATTRTAIQEINVTEDIPNKFELGLILRGENGEKWYFSTPISKITDIHKVPVQHSQSVDGLEITVTELSLSVTGMSLTYKSLEEEADFNLSRGGNIEFLIVDQDGNEIPGLSGGVIGERIKDKIAYKSNKQFNPIDDSVTELTITPYLVIPSSGGSVEIDENGKEKELEYKGHLIQPVEFESFKVKIP</sequence>
<keyword evidence="1" id="KW-0812">Transmembrane</keyword>
<evidence type="ECO:0000313" key="4">
    <source>
        <dbReference type="EMBL" id="AOV08992.1"/>
    </source>
</evidence>
<evidence type="ECO:0000313" key="5">
    <source>
        <dbReference type="Proteomes" id="UP000185746"/>
    </source>
</evidence>
<evidence type="ECO:0000256" key="1">
    <source>
        <dbReference type="SAM" id="Phobius"/>
    </source>
</evidence>
<feature type="transmembrane region" description="Helical" evidence="1">
    <location>
        <begin position="47"/>
        <end position="67"/>
    </location>
</feature>
<accession>A0A1D8JJX5</accession>
<organism evidence="4 5">
    <name type="scientific">Sporosarcina ureilytica</name>
    <dbReference type="NCBI Taxonomy" id="298596"/>
    <lineage>
        <taxon>Bacteria</taxon>
        <taxon>Bacillati</taxon>
        <taxon>Bacillota</taxon>
        <taxon>Bacilli</taxon>
        <taxon>Bacillales</taxon>
        <taxon>Caryophanaceae</taxon>
        <taxon>Sporosarcina</taxon>
    </lineage>
</organism>
<keyword evidence="1" id="KW-0472">Membrane</keyword>
<dbReference type="AlphaFoldDB" id="A0A1D8JJX5"/>
<evidence type="ECO:0008006" key="6">
    <source>
        <dbReference type="Google" id="ProtNLM"/>
    </source>
</evidence>
<dbReference type="EMBL" id="CP017560">
    <property type="protein sequence ID" value="AOV08992.1"/>
    <property type="molecule type" value="Genomic_DNA"/>
</dbReference>
<dbReference type="InterPro" id="IPR040680">
    <property type="entry name" value="DUF5643"/>
</dbReference>
<feature type="domain" description="DUF4179" evidence="2">
    <location>
        <begin position="44"/>
        <end position="136"/>
    </location>
</feature>
<gene>
    <name evidence="4" type="ORF">BI350_16520</name>
</gene>
<dbReference type="Proteomes" id="UP000185746">
    <property type="component" value="Chromosome"/>
</dbReference>
<dbReference type="Pfam" id="PF18705">
    <property type="entry name" value="DUF5643"/>
    <property type="match status" value="1"/>
</dbReference>
<dbReference type="Gene3D" id="2.60.40.1630">
    <property type="entry name" value="bacillus anthracis domain"/>
    <property type="match status" value="1"/>
</dbReference>
<evidence type="ECO:0000259" key="2">
    <source>
        <dbReference type="Pfam" id="PF13786"/>
    </source>
</evidence>
<dbReference type="InterPro" id="IPR025436">
    <property type="entry name" value="DUF4179"/>
</dbReference>
<dbReference type="Pfam" id="PF13786">
    <property type="entry name" value="DUF4179"/>
    <property type="match status" value="1"/>
</dbReference>
<dbReference type="Gene3D" id="2.60.40.1640">
    <property type="entry name" value="Conserved domain protein"/>
    <property type="match status" value="1"/>
</dbReference>
<feature type="domain" description="DUF5643" evidence="3">
    <location>
        <begin position="218"/>
        <end position="335"/>
    </location>
</feature>
<keyword evidence="1" id="KW-1133">Transmembrane helix</keyword>
<dbReference type="KEGG" id="surl:BI350_16520"/>
<dbReference type="RefSeq" id="WP_075529158.1">
    <property type="nucleotide sequence ID" value="NZ_CP017560.1"/>
</dbReference>
<reference evidence="4 5" key="1">
    <citation type="submission" date="2016-09" db="EMBL/GenBank/DDBJ databases">
        <title>Complete genome sequence of the Lysinibacillus sphaericus LMG 22257, a specie of Bacillus with ureolytic activity that can effectively biodeposit calcium carbonate.</title>
        <authorList>
            <person name="Yan W."/>
        </authorList>
    </citation>
    <scope>NUCLEOTIDE SEQUENCE [LARGE SCALE GENOMIC DNA]</scope>
    <source>
        <strain evidence="4 5">LMG 22257</strain>
    </source>
</reference>
<proteinExistence type="predicted"/>
<evidence type="ECO:0000259" key="3">
    <source>
        <dbReference type="Pfam" id="PF18705"/>
    </source>
</evidence>
<keyword evidence="5" id="KW-1185">Reference proteome</keyword>
<name>A0A1D8JJX5_9BACL</name>
<protein>
    <recommendedName>
        <fullName evidence="6">DUF4179 domain-containing protein</fullName>
    </recommendedName>
</protein>